<dbReference type="RefSeq" id="WP_121217214.1">
    <property type="nucleotide sequence ID" value="NZ_JBIUBA010000046.1"/>
</dbReference>
<accession>A0A495X3F2</accession>
<dbReference type="PROSITE" id="PS51186">
    <property type="entry name" value="GNAT"/>
    <property type="match status" value="1"/>
</dbReference>
<comment type="caution">
    <text evidence="2">The sequence shown here is derived from an EMBL/GenBank/DDBJ whole genome shotgun (WGS) entry which is preliminary data.</text>
</comment>
<evidence type="ECO:0000313" key="3">
    <source>
        <dbReference type="Proteomes" id="UP000272729"/>
    </source>
</evidence>
<gene>
    <name evidence="2" type="ORF">DFJ66_0301</name>
</gene>
<dbReference type="GO" id="GO:0016747">
    <property type="term" value="F:acyltransferase activity, transferring groups other than amino-acyl groups"/>
    <property type="evidence" value="ECO:0007669"/>
    <property type="project" value="InterPro"/>
</dbReference>
<name>A0A495X3F2_9PSEU</name>
<dbReference type="OrthoDB" id="4966223at2"/>
<dbReference type="Proteomes" id="UP000272729">
    <property type="component" value="Unassembled WGS sequence"/>
</dbReference>
<reference evidence="2 3" key="1">
    <citation type="submission" date="2018-10" db="EMBL/GenBank/DDBJ databases">
        <title>Sequencing the genomes of 1000 actinobacteria strains.</title>
        <authorList>
            <person name="Klenk H.-P."/>
        </authorList>
    </citation>
    <scope>NUCLEOTIDE SEQUENCE [LARGE SCALE GENOMIC DNA]</scope>
    <source>
        <strain evidence="2 3">DSM 43911</strain>
    </source>
</reference>
<sequence length="226" mass="23950">MERARQWVRGWAWCRDTPDPVEEHDGFRIDVGLSGHRVRYVITGTASVRERSSLTVPGTWLKVCAPREEVLPLLGVGWVVGEPEYLMSVPLGGVGACSVGVVGARSVGVVGPCSVAEVPDGYRVEVVGERGFHEVVVTGVGGAPAARGRFAVREGAAVVDQVVTEPEHRRRGLGKLVMGLVGELAAERGARVGVLVSTVAGRPLYESLGWRVDSDVVAAHVPGCEV</sequence>
<dbReference type="InterPro" id="IPR016181">
    <property type="entry name" value="Acyl_CoA_acyltransferase"/>
</dbReference>
<dbReference type="AlphaFoldDB" id="A0A495X3F2"/>
<dbReference type="InterPro" id="IPR000182">
    <property type="entry name" value="GNAT_dom"/>
</dbReference>
<feature type="domain" description="N-acetyltransferase" evidence="1">
    <location>
        <begin position="117"/>
        <end position="226"/>
    </location>
</feature>
<dbReference type="EMBL" id="RBXR01000001">
    <property type="protein sequence ID" value="RKT67133.1"/>
    <property type="molecule type" value="Genomic_DNA"/>
</dbReference>
<protein>
    <submittedName>
        <fullName evidence="2">Acetyltransferase (GNAT) family protein</fullName>
    </submittedName>
</protein>
<dbReference type="SUPFAM" id="SSF55729">
    <property type="entry name" value="Acyl-CoA N-acyltransferases (Nat)"/>
    <property type="match status" value="1"/>
</dbReference>
<keyword evidence="3" id="KW-1185">Reference proteome</keyword>
<organism evidence="2 3">
    <name type="scientific">Saccharothrix variisporea</name>
    <dbReference type="NCBI Taxonomy" id="543527"/>
    <lineage>
        <taxon>Bacteria</taxon>
        <taxon>Bacillati</taxon>
        <taxon>Actinomycetota</taxon>
        <taxon>Actinomycetes</taxon>
        <taxon>Pseudonocardiales</taxon>
        <taxon>Pseudonocardiaceae</taxon>
        <taxon>Saccharothrix</taxon>
    </lineage>
</organism>
<evidence type="ECO:0000259" key="1">
    <source>
        <dbReference type="PROSITE" id="PS51186"/>
    </source>
</evidence>
<proteinExistence type="predicted"/>
<evidence type="ECO:0000313" key="2">
    <source>
        <dbReference type="EMBL" id="RKT67133.1"/>
    </source>
</evidence>
<dbReference type="Gene3D" id="3.40.630.30">
    <property type="match status" value="1"/>
</dbReference>
<keyword evidence="2" id="KW-0808">Transferase</keyword>
<dbReference type="Pfam" id="PF13508">
    <property type="entry name" value="Acetyltransf_7"/>
    <property type="match status" value="1"/>
</dbReference>